<keyword evidence="4 8" id="KW-0999">Mitochondrion inner membrane</keyword>
<evidence type="ECO:0000256" key="6">
    <source>
        <dbReference type="ARBA" id="ARBA00023128"/>
    </source>
</evidence>
<dbReference type="InterPro" id="IPR005681">
    <property type="entry name" value="Tim23"/>
</dbReference>
<sequence>MVCPNTKKKYILPTTHLPTQILADEKRTAIIKKIIQQKSPIFLPHFFFRRDRILTSTPSSVSFVPACTIEKFPSYLLSSFHISHNTQMSWLFGSSSTEKPASTQSLGFDPSQVADVSSIILAPGALDSSKLHPLAGLDKGIEYLDLEDDQLTDLENGLSIIAARNWRDNLCYGTGTMYLLGLGVGGAYGMQEGLASLPAGSSGKLKLNTVLNHITKRGPFLGNSAGVLALIYNIFDSTIDHFRGKHDDFNSLAAGALTGALFRSAAGVKPMAYSTAIMTAGAGAWCALKRFVAE</sequence>
<comment type="similarity">
    <text evidence="2 8">Belongs to the Tim17/Tim22/Tim23 family.</text>
</comment>
<dbReference type="AlphaFoldDB" id="A0AAX4HDT9"/>
<name>A0AAX4HDT9_9ASCO</name>
<evidence type="ECO:0000256" key="8">
    <source>
        <dbReference type="RuleBase" id="RU364003"/>
    </source>
</evidence>
<keyword evidence="5" id="KW-1133">Transmembrane helix</keyword>
<dbReference type="GO" id="GO:0005744">
    <property type="term" value="C:TIM23 mitochondrial import inner membrane translocase complex"/>
    <property type="evidence" value="ECO:0007669"/>
    <property type="project" value="InterPro"/>
</dbReference>
<keyword evidence="8" id="KW-0653">Protein transport</keyword>
<dbReference type="PANTHER" id="PTHR15371:SF0">
    <property type="entry name" value="SD19278P"/>
    <property type="match status" value="1"/>
</dbReference>
<organism evidence="9 10">
    <name type="scientific">Australozyma saopauloensis</name>
    <dbReference type="NCBI Taxonomy" id="291208"/>
    <lineage>
        <taxon>Eukaryota</taxon>
        <taxon>Fungi</taxon>
        <taxon>Dikarya</taxon>
        <taxon>Ascomycota</taxon>
        <taxon>Saccharomycotina</taxon>
        <taxon>Pichiomycetes</taxon>
        <taxon>Metschnikowiaceae</taxon>
        <taxon>Australozyma</taxon>
    </lineage>
</organism>
<dbReference type="InterPro" id="IPR045238">
    <property type="entry name" value="Tim23-like"/>
</dbReference>
<dbReference type="GeneID" id="88174911"/>
<dbReference type="GO" id="GO:0008320">
    <property type="term" value="F:protein transmembrane transporter activity"/>
    <property type="evidence" value="ECO:0007669"/>
    <property type="project" value="InterPro"/>
</dbReference>
<keyword evidence="6 8" id="KW-0496">Mitochondrion</keyword>
<dbReference type="EMBL" id="CP138897">
    <property type="protein sequence ID" value="WPK26494.1"/>
    <property type="molecule type" value="Genomic_DNA"/>
</dbReference>
<evidence type="ECO:0000256" key="2">
    <source>
        <dbReference type="ARBA" id="ARBA00008444"/>
    </source>
</evidence>
<evidence type="ECO:0000256" key="4">
    <source>
        <dbReference type="ARBA" id="ARBA00022792"/>
    </source>
</evidence>
<evidence type="ECO:0000256" key="1">
    <source>
        <dbReference type="ARBA" id="ARBA00004448"/>
    </source>
</evidence>
<evidence type="ECO:0000313" key="9">
    <source>
        <dbReference type="EMBL" id="WPK26494.1"/>
    </source>
</evidence>
<keyword evidence="7" id="KW-0472">Membrane</keyword>
<dbReference type="Proteomes" id="UP001338582">
    <property type="component" value="Chromosome 4"/>
</dbReference>
<comment type="subunit">
    <text evidence="8">Component of the TIM23 complex, at least composed of TIM23, TIM17, TIM50 and TIM21.</text>
</comment>
<reference evidence="9 10" key="1">
    <citation type="submission" date="2023-10" db="EMBL/GenBank/DDBJ databases">
        <title>Draft Genome Sequence of Candida saopaulonensis from a very Premature Infant with Sepsis.</title>
        <authorList>
            <person name="Ning Y."/>
            <person name="Dai R."/>
            <person name="Xiao M."/>
            <person name="Xu Y."/>
            <person name="Yan Q."/>
            <person name="Zhang L."/>
        </authorList>
    </citation>
    <scope>NUCLEOTIDE SEQUENCE [LARGE SCALE GENOMIC DNA]</scope>
    <source>
        <strain evidence="9 10">19XY460</strain>
    </source>
</reference>
<keyword evidence="8" id="KW-0813">Transport</keyword>
<accession>A0AAX4HDT9</accession>
<comment type="subcellular location">
    <subcellularLocation>
        <location evidence="1 8">Mitochondrion inner membrane</location>
        <topology evidence="1 8">Multi-pass membrane protein</topology>
    </subcellularLocation>
</comment>
<gene>
    <name evidence="9" type="ORF">PUMCH_003848</name>
</gene>
<dbReference type="GO" id="GO:0030150">
    <property type="term" value="P:protein import into mitochondrial matrix"/>
    <property type="evidence" value="ECO:0007669"/>
    <property type="project" value="InterPro"/>
</dbReference>
<comment type="function">
    <text evidence="8">Essential component of the TIM23 complex, a complex that mediates the translocation of transit peptide-containing proteins across the mitochondrial inner membrane.</text>
</comment>
<evidence type="ECO:0000313" key="10">
    <source>
        <dbReference type="Proteomes" id="UP001338582"/>
    </source>
</evidence>
<keyword evidence="10" id="KW-1185">Reference proteome</keyword>
<evidence type="ECO:0000256" key="7">
    <source>
        <dbReference type="ARBA" id="ARBA00023136"/>
    </source>
</evidence>
<dbReference type="RefSeq" id="XP_062878875.1">
    <property type="nucleotide sequence ID" value="XM_063022805.1"/>
</dbReference>
<dbReference type="Pfam" id="PF02466">
    <property type="entry name" value="Tim17"/>
    <property type="match status" value="1"/>
</dbReference>
<evidence type="ECO:0000256" key="3">
    <source>
        <dbReference type="ARBA" id="ARBA00022692"/>
    </source>
</evidence>
<evidence type="ECO:0000256" key="5">
    <source>
        <dbReference type="ARBA" id="ARBA00022989"/>
    </source>
</evidence>
<keyword evidence="3" id="KW-0812">Transmembrane</keyword>
<protein>
    <recommendedName>
        <fullName evidence="8">Mitochondrial import inner membrane translocase subunit TIM23</fullName>
    </recommendedName>
</protein>
<dbReference type="KEGG" id="asau:88174911"/>
<keyword evidence="8" id="KW-0811">Translocation</keyword>
<dbReference type="NCBIfam" id="TIGR00983">
    <property type="entry name" value="3a0801s02tim23"/>
    <property type="match status" value="1"/>
</dbReference>
<proteinExistence type="inferred from homology"/>
<dbReference type="PANTHER" id="PTHR15371">
    <property type="entry name" value="TIM23"/>
    <property type="match status" value="1"/>
</dbReference>